<dbReference type="Proteomes" id="UP001056978">
    <property type="component" value="Chromosome 13"/>
</dbReference>
<sequence length="388" mass="44996">MMVVHKKSINKKKKGRNMYELYLSMHEEKYKKVEEEKSTNDEAYVVDLEREVKIKLEEQSNLLSIKGIDRVDIQQKKGKHSIICIHYIKNMCMKNLFCNYLHQLIYSRIPTCKNYLKYNYCADRVRGSCMFRHTLENTNSNYYNDNKDEYLDDIIKFLHEKNICVNYLLGFCNLGYNCRKIHINRTRKYINIISILPKFYLDEILINKSLYTNLYSNSKKFINDMNKLRDALIVLSGEKYYDKTNISSKNEKDYNLTDHFKNTNTMMNNNNINESHHIIPNSNGTSSSRLDTPSSSNVEAYTMLNRQSAVLMDVSGMVGVHMNGVEINNKSNNNSSNAVPGVPNDSIIKVNIDRSDNNLGNSNNDNNNSNSNSNSNNNNNNINNNNNK</sequence>
<keyword evidence="2" id="KW-1185">Reference proteome</keyword>
<comment type="caution">
    <text evidence="1">The sequence shown here is derived from an EMBL/GenBank/DDBJ whole genome shotgun (WGS) entry which is preliminary data.</text>
</comment>
<evidence type="ECO:0000313" key="2">
    <source>
        <dbReference type="Proteomes" id="UP001056978"/>
    </source>
</evidence>
<name>A0ACB9Y5P5_PLABR</name>
<accession>A0ACB9Y5P5</accession>
<protein>
    <submittedName>
        <fullName evidence="1">Uncharacterized protein</fullName>
    </submittedName>
</protein>
<proteinExistence type="predicted"/>
<gene>
    <name evidence="1" type="ORF">MKS88_005020</name>
</gene>
<reference evidence="1" key="1">
    <citation type="submission" date="2022-06" db="EMBL/GenBank/DDBJ databases">
        <title>The First Complete Genome of the Simian Malaria Parasite Plasmodium brasilianum.</title>
        <authorList>
            <person name="Bajic M."/>
            <person name="Ravishankar S."/>
        </authorList>
    </citation>
    <scope>NUCLEOTIDE SEQUENCE</scope>
    <source>
        <strain evidence="1">Bolivian I</strain>
    </source>
</reference>
<organism evidence="1 2">
    <name type="scientific">Plasmodium brasilianum</name>
    <dbReference type="NCBI Taxonomy" id="5824"/>
    <lineage>
        <taxon>Eukaryota</taxon>
        <taxon>Sar</taxon>
        <taxon>Alveolata</taxon>
        <taxon>Apicomplexa</taxon>
        <taxon>Aconoidasida</taxon>
        <taxon>Haemosporida</taxon>
        <taxon>Plasmodiidae</taxon>
        <taxon>Plasmodium</taxon>
        <taxon>Plasmodium (Plasmodium)</taxon>
    </lineage>
</organism>
<evidence type="ECO:0000313" key="1">
    <source>
        <dbReference type="EMBL" id="KAI4835803.1"/>
    </source>
</evidence>
<dbReference type="EMBL" id="CM043781">
    <property type="protein sequence ID" value="KAI4835803.1"/>
    <property type="molecule type" value="Genomic_DNA"/>
</dbReference>